<proteinExistence type="predicted"/>
<reference evidence="1" key="2">
    <citation type="journal article" date="2015" name="Data Brief">
        <title>Shoot transcriptome of the giant reed, Arundo donax.</title>
        <authorList>
            <person name="Barrero R.A."/>
            <person name="Guerrero F.D."/>
            <person name="Moolhuijzen P."/>
            <person name="Goolsby J.A."/>
            <person name="Tidwell J."/>
            <person name="Bellgard S.E."/>
            <person name="Bellgard M.I."/>
        </authorList>
    </citation>
    <scope>NUCLEOTIDE SEQUENCE</scope>
    <source>
        <tissue evidence="1">Shoot tissue taken approximately 20 cm above the soil surface</tissue>
    </source>
</reference>
<dbReference type="EMBL" id="GBRH01275542">
    <property type="protein sequence ID" value="JAD22353.1"/>
    <property type="molecule type" value="Transcribed_RNA"/>
</dbReference>
<protein>
    <submittedName>
        <fullName evidence="1">Uncharacterized protein</fullName>
    </submittedName>
</protein>
<name>A0A0A8YAF2_ARUDO</name>
<organism evidence="1">
    <name type="scientific">Arundo donax</name>
    <name type="common">Giant reed</name>
    <name type="synonym">Donax arundinaceus</name>
    <dbReference type="NCBI Taxonomy" id="35708"/>
    <lineage>
        <taxon>Eukaryota</taxon>
        <taxon>Viridiplantae</taxon>
        <taxon>Streptophyta</taxon>
        <taxon>Embryophyta</taxon>
        <taxon>Tracheophyta</taxon>
        <taxon>Spermatophyta</taxon>
        <taxon>Magnoliopsida</taxon>
        <taxon>Liliopsida</taxon>
        <taxon>Poales</taxon>
        <taxon>Poaceae</taxon>
        <taxon>PACMAD clade</taxon>
        <taxon>Arundinoideae</taxon>
        <taxon>Arundineae</taxon>
        <taxon>Arundo</taxon>
    </lineage>
</organism>
<dbReference type="AlphaFoldDB" id="A0A0A8YAF2"/>
<reference evidence="1" key="1">
    <citation type="submission" date="2014-09" db="EMBL/GenBank/DDBJ databases">
        <authorList>
            <person name="Magalhaes I.L.F."/>
            <person name="Oliveira U."/>
            <person name="Santos F.R."/>
            <person name="Vidigal T.H.D.A."/>
            <person name="Brescovit A.D."/>
            <person name="Santos A.J."/>
        </authorList>
    </citation>
    <scope>NUCLEOTIDE SEQUENCE</scope>
    <source>
        <tissue evidence="1">Shoot tissue taken approximately 20 cm above the soil surface</tissue>
    </source>
</reference>
<evidence type="ECO:0000313" key="1">
    <source>
        <dbReference type="EMBL" id="JAD22353.1"/>
    </source>
</evidence>
<sequence>MSPLQEPTVVLGDHLTLLARLWPVDSPPRRIIPHLCHVILFPQESYFPLIKQY</sequence>
<accession>A0A0A8YAF2</accession>